<dbReference type="Pfam" id="PF08238">
    <property type="entry name" value="Sel1"/>
    <property type="match status" value="6"/>
</dbReference>
<dbReference type="PANTHER" id="PTHR11102">
    <property type="entry name" value="SEL-1-LIKE PROTEIN"/>
    <property type="match status" value="1"/>
</dbReference>
<evidence type="ECO:0000313" key="2">
    <source>
        <dbReference type="Proteomes" id="UP000064007"/>
    </source>
</evidence>
<dbReference type="EMBL" id="LN827929">
    <property type="protein sequence ID" value="CEZ19391.1"/>
    <property type="molecule type" value="Genomic_DNA"/>
</dbReference>
<protein>
    <recommendedName>
        <fullName evidence="3">Sel1 repeat family protein</fullName>
    </recommendedName>
</protein>
<dbReference type="OrthoDB" id="5365194at2"/>
<organism evidence="1 2">
    <name type="scientific">Candidatus Methylopumilus planktonicus</name>
    <dbReference type="NCBI Taxonomy" id="1581557"/>
    <lineage>
        <taxon>Bacteria</taxon>
        <taxon>Pseudomonadati</taxon>
        <taxon>Pseudomonadota</taxon>
        <taxon>Betaproteobacteria</taxon>
        <taxon>Nitrosomonadales</taxon>
        <taxon>Methylophilaceae</taxon>
        <taxon>Candidatus Methylopumilus</taxon>
    </lineage>
</organism>
<keyword evidence="2" id="KW-1185">Reference proteome</keyword>
<sequence length="302" mass="34750">MGSIQTKELFKVADSNINSIDDAYEDLLLKANEGDSRAQYLIGCFYYYGRKVESNHTIASQWFIKSANQNLVDAQTILGYQYMNGDGVLKDIDKAIKFLEKAQGQGSAYACFLLGKIYQFDKDKKNRFTASGYYVWAIEMGSTEAKRYRADMYMETGEYKEALNLYVQALKEGCVESAYNAANMFEYGRGCEINDELAFNLYKHAAENGIMMAQHNLGAYYYNAKFVQKDIQKAFEWYLKAAEQGSAMSQYTIGLMYFNGDLTQDLEVALEWFKKSQENGYKKSKMYIQDIEQMLNKTYIEH</sequence>
<dbReference type="STRING" id="1581557.BN1208_0499"/>
<reference evidence="2" key="1">
    <citation type="submission" date="2014-12" db="EMBL/GenBank/DDBJ databases">
        <authorList>
            <person name="Salcher M.M."/>
        </authorList>
    </citation>
    <scope>NUCLEOTIDE SEQUENCE [LARGE SCALE GENOMIC DNA]</scope>
    <source>
        <strain evidence="2">MMS-10A-171</strain>
    </source>
</reference>
<name>A0A0D6EV78_9PROT</name>
<dbReference type="KEGG" id="mbat:BN1208_0499"/>
<dbReference type="Proteomes" id="UP000064007">
    <property type="component" value="Chromosome 1"/>
</dbReference>
<dbReference type="InterPro" id="IPR050767">
    <property type="entry name" value="Sel1_AlgK"/>
</dbReference>
<dbReference type="PANTHER" id="PTHR11102:SF160">
    <property type="entry name" value="ERAD-ASSOCIATED E3 UBIQUITIN-PROTEIN LIGASE COMPONENT HRD3"/>
    <property type="match status" value="1"/>
</dbReference>
<evidence type="ECO:0008006" key="3">
    <source>
        <dbReference type="Google" id="ProtNLM"/>
    </source>
</evidence>
<gene>
    <name evidence="1" type="ORF">BN1208_0499</name>
</gene>
<evidence type="ECO:0000313" key="1">
    <source>
        <dbReference type="EMBL" id="CEZ19391.1"/>
    </source>
</evidence>
<accession>A0A0D6EV78</accession>
<dbReference type="HOGENOM" id="CLU_000288_36_2_4"/>
<dbReference type="SUPFAM" id="SSF81901">
    <property type="entry name" value="HCP-like"/>
    <property type="match status" value="2"/>
</dbReference>
<dbReference type="AlphaFoldDB" id="A0A0D6EV78"/>
<dbReference type="RefSeq" id="WP_046487581.1">
    <property type="nucleotide sequence ID" value="NZ_LN827929.1"/>
</dbReference>
<dbReference type="Gene3D" id="1.25.40.10">
    <property type="entry name" value="Tetratricopeptide repeat domain"/>
    <property type="match status" value="2"/>
</dbReference>
<dbReference type="SMART" id="SM00671">
    <property type="entry name" value="SEL1"/>
    <property type="match status" value="6"/>
</dbReference>
<dbReference type="InterPro" id="IPR006597">
    <property type="entry name" value="Sel1-like"/>
</dbReference>
<dbReference type="InterPro" id="IPR011990">
    <property type="entry name" value="TPR-like_helical_dom_sf"/>
</dbReference>
<proteinExistence type="predicted"/>